<dbReference type="Gene3D" id="3.30.1490.40">
    <property type="match status" value="1"/>
</dbReference>
<dbReference type="PANTHER" id="PTHR13138:SF3">
    <property type="entry name" value="CD2 ANTIGEN CYTOPLASMIC TAIL-BINDING PROTEIN 2"/>
    <property type="match status" value="1"/>
</dbReference>
<gene>
    <name evidence="3" type="ORF">HK099_002504</name>
</gene>
<feature type="compositionally biased region" description="Polar residues" evidence="1">
    <location>
        <begin position="264"/>
        <end position="273"/>
    </location>
</feature>
<evidence type="ECO:0000259" key="2">
    <source>
        <dbReference type="PROSITE" id="PS50829"/>
    </source>
</evidence>
<keyword evidence="4" id="KW-1185">Reference proteome</keyword>
<sequence length="415" mass="48670">MKRELADGIEYSKKKVKFSEVQKVNVFNDNDIVSEEEDEEDLNFGAEKKNRKEVLNIGNEDSEESEDEKYKKVDVFELENKPEEGDMVDVAAIKKKKRNLDKSTLQGEGQEWNRSEDDEEDEVFGAPQIIPFNMDRDLEEGDIDAEGHYIKKNRDENQIHDSWLNGLTKKDFKKAKLMHERKIARQRIADFEKNGDVGVAEENSANKENEENLLWCGLLEVLRPQETVLSCLARFKPAEKKKNWHKNKHKIDKASKQEEDLSSAEKQQNELQRTSTIEKLSTICEKLMSIGHHDVYELRYEQIVRKLRIAEVLDDNWVAGDPVPLHFQNIEVKKLNWFEYKINKTSTEIFGPFNEEEMRNWSEQGFFATMHQQNESKDENNTDHGVFCRQVTLTSPLDLYKDFKPIQEFNFFPIK</sequence>
<dbReference type="GO" id="GO:0005682">
    <property type="term" value="C:U5 snRNP"/>
    <property type="evidence" value="ECO:0007669"/>
    <property type="project" value="InterPro"/>
</dbReference>
<feature type="region of interest" description="Disordered" evidence="1">
    <location>
        <begin position="100"/>
        <end position="122"/>
    </location>
</feature>
<evidence type="ECO:0000256" key="1">
    <source>
        <dbReference type="SAM" id="MobiDB-lite"/>
    </source>
</evidence>
<dbReference type="AlphaFoldDB" id="A0AAD5U2W7"/>
<dbReference type="PROSITE" id="PS50829">
    <property type="entry name" value="GYF"/>
    <property type="match status" value="1"/>
</dbReference>
<dbReference type="Pfam" id="PF02213">
    <property type="entry name" value="GYF"/>
    <property type="match status" value="1"/>
</dbReference>
<dbReference type="SUPFAM" id="SSF55277">
    <property type="entry name" value="GYF domain"/>
    <property type="match status" value="1"/>
</dbReference>
<evidence type="ECO:0000313" key="3">
    <source>
        <dbReference type="EMBL" id="KAJ3222272.1"/>
    </source>
</evidence>
<dbReference type="InterPro" id="IPR039905">
    <property type="entry name" value="CD2BP2/Lin1"/>
</dbReference>
<dbReference type="PANTHER" id="PTHR13138">
    <property type="entry name" value="PROTEIN LIN1"/>
    <property type="match status" value="1"/>
</dbReference>
<accession>A0AAD5U2W7</accession>
<dbReference type="EMBL" id="JADGJW010000183">
    <property type="protein sequence ID" value="KAJ3222272.1"/>
    <property type="molecule type" value="Genomic_DNA"/>
</dbReference>
<dbReference type="Proteomes" id="UP001211065">
    <property type="component" value="Unassembled WGS sequence"/>
</dbReference>
<evidence type="ECO:0000313" key="4">
    <source>
        <dbReference type="Proteomes" id="UP001211065"/>
    </source>
</evidence>
<reference evidence="3" key="1">
    <citation type="submission" date="2020-05" db="EMBL/GenBank/DDBJ databases">
        <title>Phylogenomic resolution of chytrid fungi.</title>
        <authorList>
            <person name="Stajich J.E."/>
            <person name="Amses K."/>
            <person name="Simmons R."/>
            <person name="Seto K."/>
            <person name="Myers J."/>
            <person name="Bonds A."/>
            <person name="Quandt C.A."/>
            <person name="Barry K."/>
            <person name="Liu P."/>
            <person name="Grigoriev I."/>
            <person name="Longcore J.E."/>
            <person name="James T.Y."/>
        </authorList>
    </citation>
    <scope>NUCLEOTIDE SEQUENCE</scope>
    <source>
        <strain evidence="3">JEL0476</strain>
    </source>
</reference>
<comment type="caution">
    <text evidence="3">The sequence shown here is derived from an EMBL/GenBank/DDBJ whole genome shotgun (WGS) entry which is preliminary data.</text>
</comment>
<feature type="region of interest" description="Disordered" evidence="1">
    <location>
        <begin position="243"/>
        <end position="273"/>
    </location>
</feature>
<dbReference type="InterPro" id="IPR035445">
    <property type="entry name" value="GYF-like_dom_sf"/>
</dbReference>
<name>A0AAD5U2W7_9FUNG</name>
<feature type="domain" description="GYF" evidence="2">
    <location>
        <begin position="334"/>
        <end position="394"/>
    </location>
</feature>
<organism evidence="3 4">
    <name type="scientific">Clydaea vesicula</name>
    <dbReference type="NCBI Taxonomy" id="447962"/>
    <lineage>
        <taxon>Eukaryota</taxon>
        <taxon>Fungi</taxon>
        <taxon>Fungi incertae sedis</taxon>
        <taxon>Chytridiomycota</taxon>
        <taxon>Chytridiomycota incertae sedis</taxon>
        <taxon>Chytridiomycetes</taxon>
        <taxon>Lobulomycetales</taxon>
        <taxon>Lobulomycetaceae</taxon>
        <taxon>Clydaea</taxon>
    </lineage>
</organism>
<protein>
    <recommendedName>
        <fullName evidence="2">GYF domain-containing protein</fullName>
    </recommendedName>
</protein>
<proteinExistence type="predicted"/>
<dbReference type="InterPro" id="IPR003169">
    <property type="entry name" value="GYF"/>
</dbReference>